<feature type="transmembrane region" description="Helical" evidence="12">
    <location>
        <begin position="334"/>
        <end position="355"/>
    </location>
</feature>
<proteinExistence type="inferred from homology"/>
<keyword evidence="7 12" id="KW-1133">Transmembrane helix</keyword>
<dbReference type="AlphaFoldDB" id="A0A163BA63"/>
<evidence type="ECO:0000313" key="13">
    <source>
        <dbReference type="EMBL" id="KZE25350.1"/>
    </source>
</evidence>
<evidence type="ECO:0000256" key="2">
    <source>
        <dbReference type="ARBA" id="ARBA00009765"/>
    </source>
</evidence>
<evidence type="ECO:0000256" key="11">
    <source>
        <dbReference type="ARBA" id="ARBA00045497"/>
    </source>
</evidence>
<dbReference type="OrthoDB" id="9803416at2"/>
<dbReference type="InterPro" id="IPR045863">
    <property type="entry name" value="CorA_TM1_TM2"/>
</dbReference>
<dbReference type="GO" id="GO:0050897">
    <property type="term" value="F:cobalt ion binding"/>
    <property type="evidence" value="ECO:0007669"/>
    <property type="project" value="TreeGrafter"/>
</dbReference>
<dbReference type="Pfam" id="PF01544">
    <property type="entry name" value="CorA"/>
    <property type="match status" value="1"/>
</dbReference>
<comment type="similarity">
    <text evidence="2 12">Belongs to the CorA metal ion transporter (MIT) (TC 1.A.35) family.</text>
</comment>
<dbReference type="STRING" id="1452487.AVW16_03380"/>
<dbReference type="InterPro" id="IPR004488">
    <property type="entry name" value="Mg/Co-transport_prot_CorA"/>
</dbReference>
<keyword evidence="8 12" id="KW-0406">Ion transport</keyword>
<accession>A0A163BA63</accession>
<sequence>MRHAGLKERVPTLGEAPGTLLPVASPAVASGKVDPFITLIEYGPDAVRETTFATLEEGLTYQPTLPVLWLNVYGLTDPAWMAAIGRRFDLHPLVLEDILNARQRPKLEEYEHYLFFAARVLHYEEGSERLFANQVYLIVGERFVISFQTRPLGVFGGVRERIKQRRGLLRERGASFLAYSLVDAVVDDYFGVLDGYTARVDATDASLLSGGRDQPVLKRIHRLKHDALKLRRALLPLREALLKLSANDMPFIGEETRVYLRDAYDHSLHLIESLESARDLVAGMMDIYLSQQSHRLNVQMRVLTVITIIFMPLTLIAGIYGMNFDNMPELHWRYGYYGVLGLMALISVVLGVFFWRRRWL</sequence>
<dbReference type="InterPro" id="IPR045861">
    <property type="entry name" value="CorA_cytoplasmic_dom"/>
</dbReference>
<keyword evidence="5 12" id="KW-0812">Transmembrane</keyword>
<dbReference type="InterPro" id="IPR002523">
    <property type="entry name" value="MgTranspt_CorA/ZnTranspt_ZntB"/>
</dbReference>
<dbReference type="GO" id="GO:0015087">
    <property type="term" value="F:cobalt ion transmembrane transporter activity"/>
    <property type="evidence" value="ECO:0007669"/>
    <property type="project" value="UniProtKB-UniRule"/>
</dbReference>
<evidence type="ECO:0000256" key="6">
    <source>
        <dbReference type="ARBA" id="ARBA00022842"/>
    </source>
</evidence>
<feature type="transmembrane region" description="Helical" evidence="12">
    <location>
        <begin position="302"/>
        <end position="322"/>
    </location>
</feature>
<comment type="catalytic activity">
    <reaction evidence="10">
        <text>Mg(2+)(in) = Mg(2+)(out)</text>
        <dbReference type="Rhea" id="RHEA:29827"/>
        <dbReference type="ChEBI" id="CHEBI:18420"/>
    </reaction>
</comment>
<keyword evidence="9 12" id="KW-0472">Membrane</keyword>
<dbReference type="SUPFAM" id="SSF144083">
    <property type="entry name" value="Magnesium transport protein CorA, transmembrane region"/>
    <property type="match status" value="1"/>
</dbReference>
<comment type="subcellular location">
    <subcellularLocation>
        <location evidence="1">Cell membrane</location>
        <topology evidence="1">Multi-pass membrane protein</topology>
    </subcellularLocation>
    <subcellularLocation>
        <location evidence="12">Membrane</location>
        <topology evidence="12">Multi-pass membrane protein</topology>
    </subcellularLocation>
</comment>
<evidence type="ECO:0000256" key="9">
    <source>
        <dbReference type="ARBA" id="ARBA00023136"/>
    </source>
</evidence>
<dbReference type="GO" id="GO:0000287">
    <property type="term" value="F:magnesium ion binding"/>
    <property type="evidence" value="ECO:0007669"/>
    <property type="project" value="TreeGrafter"/>
</dbReference>
<protein>
    <recommendedName>
        <fullName evidence="12">Magnesium transport protein CorA</fullName>
    </recommendedName>
</protein>
<comment type="caution">
    <text evidence="13">The sequence shown here is derived from an EMBL/GenBank/DDBJ whole genome shotgun (WGS) entry which is preliminary data.</text>
</comment>
<name>A0A163BA63_9NEIS</name>
<evidence type="ECO:0000256" key="7">
    <source>
        <dbReference type="ARBA" id="ARBA00022989"/>
    </source>
</evidence>
<dbReference type="FunFam" id="1.20.58.340:FF:000004">
    <property type="entry name" value="Magnesium transport protein CorA"/>
    <property type="match status" value="1"/>
</dbReference>
<dbReference type="PANTHER" id="PTHR46494">
    <property type="entry name" value="CORA FAMILY METAL ION TRANSPORTER (EUROFUNG)"/>
    <property type="match status" value="1"/>
</dbReference>
<evidence type="ECO:0000256" key="4">
    <source>
        <dbReference type="ARBA" id="ARBA00022475"/>
    </source>
</evidence>
<evidence type="ECO:0000256" key="10">
    <source>
        <dbReference type="ARBA" id="ARBA00034269"/>
    </source>
</evidence>
<dbReference type="PANTHER" id="PTHR46494:SF1">
    <property type="entry name" value="CORA FAMILY METAL ION TRANSPORTER (EUROFUNG)"/>
    <property type="match status" value="1"/>
</dbReference>
<reference evidence="14" key="1">
    <citation type="submission" date="2016-01" db="EMBL/GenBank/DDBJ databases">
        <title>Draft genome of Chromobacterium sp. F49.</title>
        <authorList>
            <person name="Hong K.W."/>
        </authorList>
    </citation>
    <scope>NUCLEOTIDE SEQUENCE [LARGE SCALE GENOMIC DNA]</scope>
    <source>
        <strain evidence="14">CN10</strain>
    </source>
</reference>
<dbReference type="EMBL" id="LQQU01000059">
    <property type="protein sequence ID" value="KZE25350.1"/>
    <property type="molecule type" value="Genomic_DNA"/>
</dbReference>
<evidence type="ECO:0000256" key="8">
    <source>
        <dbReference type="ARBA" id="ARBA00023065"/>
    </source>
</evidence>
<evidence type="ECO:0000256" key="3">
    <source>
        <dbReference type="ARBA" id="ARBA00022448"/>
    </source>
</evidence>
<gene>
    <name evidence="12" type="primary">corA</name>
    <name evidence="13" type="ORF">AVW16_03380</name>
</gene>
<dbReference type="RefSeq" id="WP_066614688.1">
    <property type="nucleotide sequence ID" value="NZ_LQQU01000059.1"/>
</dbReference>
<dbReference type="CDD" id="cd12828">
    <property type="entry name" value="TmCorA-like_1"/>
    <property type="match status" value="1"/>
</dbReference>
<dbReference type="GO" id="GO:0005886">
    <property type="term" value="C:plasma membrane"/>
    <property type="evidence" value="ECO:0007669"/>
    <property type="project" value="UniProtKB-SubCell"/>
</dbReference>
<dbReference type="GO" id="GO:0015095">
    <property type="term" value="F:magnesium ion transmembrane transporter activity"/>
    <property type="evidence" value="ECO:0007669"/>
    <property type="project" value="UniProtKB-UniRule"/>
</dbReference>
<keyword evidence="6 12" id="KW-0460">Magnesium</keyword>
<evidence type="ECO:0000256" key="1">
    <source>
        <dbReference type="ARBA" id="ARBA00004651"/>
    </source>
</evidence>
<dbReference type="Proteomes" id="UP000076625">
    <property type="component" value="Unassembled WGS sequence"/>
</dbReference>
<keyword evidence="14" id="KW-1185">Reference proteome</keyword>
<comment type="function">
    <text evidence="11">Mediates influx of magnesium ions. Alternates between open and closed states. Activated by low cytoplasmic Mg(2+) levels. Inactive when cytoplasmic Mg(2+) levels are high.</text>
</comment>
<dbReference type="NCBIfam" id="TIGR00383">
    <property type="entry name" value="corA"/>
    <property type="match status" value="1"/>
</dbReference>
<dbReference type="Gene3D" id="1.20.58.340">
    <property type="entry name" value="Magnesium transport protein CorA, transmembrane region"/>
    <property type="match status" value="2"/>
</dbReference>
<evidence type="ECO:0000256" key="12">
    <source>
        <dbReference type="RuleBase" id="RU362010"/>
    </source>
</evidence>
<evidence type="ECO:0000256" key="5">
    <source>
        <dbReference type="ARBA" id="ARBA00022692"/>
    </source>
</evidence>
<dbReference type="SUPFAM" id="SSF143865">
    <property type="entry name" value="CorA soluble domain-like"/>
    <property type="match status" value="1"/>
</dbReference>
<keyword evidence="4 12" id="KW-1003">Cell membrane</keyword>
<organism evidence="13 14">
    <name type="scientific">Crenobacter luteus</name>
    <dbReference type="NCBI Taxonomy" id="1452487"/>
    <lineage>
        <taxon>Bacteria</taxon>
        <taxon>Pseudomonadati</taxon>
        <taxon>Pseudomonadota</taxon>
        <taxon>Betaproteobacteria</taxon>
        <taxon>Neisseriales</taxon>
        <taxon>Neisseriaceae</taxon>
        <taxon>Crenobacter</taxon>
    </lineage>
</organism>
<dbReference type="Gene3D" id="3.30.460.20">
    <property type="entry name" value="CorA soluble domain-like"/>
    <property type="match status" value="1"/>
</dbReference>
<keyword evidence="3 12" id="KW-0813">Transport</keyword>
<evidence type="ECO:0000313" key="14">
    <source>
        <dbReference type="Proteomes" id="UP000076625"/>
    </source>
</evidence>